<evidence type="ECO:0000256" key="6">
    <source>
        <dbReference type="ARBA" id="ARBA00022741"/>
    </source>
</evidence>
<dbReference type="InterPro" id="IPR012099">
    <property type="entry name" value="Midasin"/>
</dbReference>
<dbReference type="InterPro" id="IPR048617">
    <property type="entry name" value="MDN1_AAA_lid_4"/>
</dbReference>
<dbReference type="PROSITE" id="PS50234">
    <property type="entry name" value="VWFA"/>
    <property type="match status" value="1"/>
</dbReference>
<keyword evidence="7 10" id="KW-0067">ATP-binding</keyword>
<dbReference type="EMBL" id="CCBN010000018">
    <property type="protein sequence ID" value="CDO57086.1"/>
    <property type="molecule type" value="Genomic_DNA"/>
</dbReference>
<dbReference type="InterPro" id="IPR003593">
    <property type="entry name" value="AAA+_ATPase"/>
</dbReference>
<evidence type="ECO:0000313" key="15">
    <source>
        <dbReference type="Proteomes" id="UP000242525"/>
    </source>
</evidence>
<evidence type="ECO:0000256" key="4">
    <source>
        <dbReference type="ARBA" id="ARBA00017143"/>
    </source>
</evidence>
<dbReference type="GO" id="GO:0005730">
    <property type="term" value="C:nucleolus"/>
    <property type="evidence" value="ECO:0007669"/>
    <property type="project" value="UniProtKB-SubCell"/>
</dbReference>
<dbReference type="PANTHER" id="PTHR48103:SF2">
    <property type="entry name" value="MIDASIN"/>
    <property type="match status" value="1"/>
</dbReference>
<feature type="compositionally biased region" description="Basic and acidic residues" evidence="12">
    <location>
        <begin position="4216"/>
        <end position="4227"/>
    </location>
</feature>
<feature type="compositionally biased region" description="Acidic residues" evidence="12">
    <location>
        <begin position="4122"/>
        <end position="4174"/>
    </location>
</feature>
<dbReference type="GO" id="GO:0005524">
    <property type="term" value="F:ATP binding"/>
    <property type="evidence" value="ECO:0007669"/>
    <property type="project" value="UniProtKB-KW"/>
</dbReference>
<evidence type="ECO:0000256" key="3">
    <source>
        <dbReference type="ARBA" id="ARBA00007188"/>
    </source>
</evidence>
<feature type="domain" description="VWFA" evidence="13">
    <location>
        <begin position="4727"/>
        <end position="4927"/>
    </location>
</feature>
<dbReference type="Pfam" id="PF07728">
    <property type="entry name" value="AAA_5"/>
    <property type="match status" value="8"/>
</dbReference>
<comment type="similarity">
    <text evidence="3 10">Belongs to the midasin family.</text>
</comment>
<dbReference type="InterPro" id="IPR041190">
    <property type="entry name" value="Midasin_AAA_lid_5"/>
</dbReference>
<feature type="compositionally biased region" description="Acidic residues" evidence="12">
    <location>
        <begin position="4411"/>
        <end position="4422"/>
    </location>
</feature>
<dbReference type="SUPFAM" id="SSF53300">
    <property type="entry name" value="vWA-like"/>
    <property type="match status" value="1"/>
</dbReference>
<feature type="compositionally biased region" description="Basic and acidic residues" evidence="12">
    <location>
        <begin position="4546"/>
        <end position="4566"/>
    </location>
</feature>
<comment type="subcellular location">
    <subcellularLocation>
        <location evidence="1">Nucleus</location>
        <location evidence="1">Nucleolus</location>
    </subcellularLocation>
    <subcellularLocation>
        <location evidence="2">Nucleus</location>
        <location evidence="2">Nucleoplasm</location>
    </subcellularLocation>
</comment>
<organism evidence="14 15">
    <name type="scientific">Geotrichum candidum</name>
    <name type="common">Oospora lactis</name>
    <name type="synonym">Dipodascus geotrichum</name>
    <dbReference type="NCBI Taxonomy" id="1173061"/>
    <lineage>
        <taxon>Eukaryota</taxon>
        <taxon>Fungi</taxon>
        <taxon>Dikarya</taxon>
        <taxon>Ascomycota</taxon>
        <taxon>Saccharomycotina</taxon>
        <taxon>Dipodascomycetes</taxon>
        <taxon>Dipodascales</taxon>
        <taxon>Dipodascaceae</taxon>
        <taxon>Geotrichum</taxon>
    </lineage>
</organism>
<gene>
    <name evidence="14" type="ORF">BN980_GECA18s02100g</name>
</gene>
<evidence type="ECO:0000256" key="7">
    <source>
        <dbReference type="ARBA" id="ARBA00022840"/>
    </source>
</evidence>
<dbReference type="Pfam" id="PF17865">
    <property type="entry name" value="AAA_lid_5"/>
    <property type="match status" value="1"/>
</dbReference>
<proteinExistence type="inferred from homology"/>
<evidence type="ECO:0000256" key="8">
    <source>
        <dbReference type="ARBA" id="ARBA00023186"/>
    </source>
</evidence>
<dbReference type="InterPro" id="IPR027417">
    <property type="entry name" value="P-loop_NTPase"/>
</dbReference>
<reference evidence="14" key="1">
    <citation type="submission" date="2014-03" db="EMBL/GenBank/DDBJ databases">
        <authorList>
            <person name="Casaregola S."/>
        </authorList>
    </citation>
    <scope>NUCLEOTIDE SEQUENCE [LARGE SCALE GENOMIC DNA]</scope>
    <source>
        <strain evidence="14">CLIB 918</strain>
    </source>
</reference>
<feature type="compositionally biased region" description="Acidic residues" evidence="12">
    <location>
        <begin position="4229"/>
        <end position="4250"/>
    </location>
</feature>
<dbReference type="GO" id="GO:0030687">
    <property type="term" value="C:preribosome, large subunit precursor"/>
    <property type="evidence" value="ECO:0007669"/>
    <property type="project" value="TreeGrafter"/>
</dbReference>
<feature type="coiled-coil region" evidence="11">
    <location>
        <begin position="1411"/>
        <end position="1445"/>
    </location>
</feature>
<comment type="caution">
    <text evidence="14">The sequence shown here is derived from an EMBL/GenBank/DDBJ whole genome shotgun (WGS) entry which is preliminary data.</text>
</comment>
<feature type="compositionally biased region" description="Acidic residues" evidence="12">
    <location>
        <begin position="4203"/>
        <end position="4215"/>
    </location>
</feature>
<keyword evidence="8 10" id="KW-0143">Chaperone</keyword>
<dbReference type="SMART" id="SM00382">
    <property type="entry name" value="AAA"/>
    <property type="match status" value="6"/>
</dbReference>
<dbReference type="Proteomes" id="UP000242525">
    <property type="component" value="Unassembled WGS sequence"/>
</dbReference>
<feature type="compositionally biased region" description="Acidic residues" evidence="12">
    <location>
        <begin position="4258"/>
        <end position="4308"/>
    </location>
</feature>
<feature type="compositionally biased region" description="Basic and acidic residues" evidence="12">
    <location>
        <begin position="4466"/>
        <end position="4483"/>
    </location>
</feature>
<dbReference type="GO" id="GO:0016887">
    <property type="term" value="F:ATP hydrolysis activity"/>
    <property type="evidence" value="ECO:0007669"/>
    <property type="project" value="InterPro"/>
</dbReference>
<feature type="compositionally biased region" description="Polar residues" evidence="12">
    <location>
        <begin position="4448"/>
        <end position="4457"/>
    </location>
</feature>
<protein>
    <recommendedName>
        <fullName evidence="4 10">Midasin</fullName>
    </recommendedName>
</protein>
<keyword evidence="11" id="KW-0175">Coiled coil</keyword>
<name>A0A0J9XJA7_GEOCN</name>
<feature type="compositionally biased region" description="Basic and acidic residues" evidence="12">
    <location>
        <begin position="4499"/>
        <end position="4526"/>
    </location>
</feature>
<dbReference type="PANTHER" id="PTHR48103">
    <property type="entry name" value="MIDASIN-RELATED"/>
    <property type="match status" value="1"/>
</dbReference>
<dbReference type="SUPFAM" id="SSF48371">
    <property type="entry name" value="ARM repeat"/>
    <property type="match status" value="1"/>
</dbReference>
<feature type="compositionally biased region" description="Polar residues" evidence="12">
    <location>
        <begin position="4527"/>
        <end position="4545"/>
    </location>
</feature>
<dbReference type="OrthoDB" id="5186at2759"/>
<evidence type="ECO:0000256" key="11">
    <source>
        <dbReference type="SAM" id="Coils"/>
    </source>
</evidence>
<dbReference type="CDD" id="cd00009">
    <property type="entry name" value="AAA"/>
    <property type="match status" value="2"/>
</dbReference>
<dbReference type="Pfam" id="PF21108">
    <property type="entry name" value="MDN1_4th"/>
    <property type="match status" value="1"/>
</dbReference>
<evidence type="ECO:0000256" key="5">
    <source>
        <dbReference type="ARBA" id="ARBA00022553"/>
    </source>
</evidence>
<dbReference type="GO" id="GO:0005654">
    <property type="term" value="C:nucleoplasm"/>
    <property type="evidence" value="ECO:0007669"/>
    <property type="project" value="UniProtKB-SubCell"/>
</dbReference>
<keyword evidence="9 10" id="KW-0539">Nucleus</keyword>
<evidence type="ECO:0000256" key="10">
    <source>
        <dbReference type="PIRNR" id="PIRNR010340"/>
    </source>
</evidence>
<feature type="compositionally biased region" description="Basic and acidic residues" evidence="12">
    <location>
        <begin position="4379"/>
        <end position="4407"/>
    </location>
</feature>
<dbReference type="STRING" id="1173061.A0A0J9XJA7"/>
<dbReference type="Pfam" id="PF17867">
    <property type="entry name" value="AAA_lid_7"/>
    <property type="match status" value="3"/>
</dbReference>
<feature type="compositionally biased region" description="Acidic residues" evidence="12">
    <location>
        <begin position="4324"/>
        <end position="4378"/>
    </location>
</feature>
<dbReference type="FunFam" id="3.40.50.300:FF:000582">
    <property type="entry name" value="Midasin"/>
    <property type="match status" value="1"/>
</dbReference>
<dbReference type="Gene3D" id="3.40.50.300">
    <property type="entry name" value="P-loop containing nucleotide triphosphate hydrolases"/>
    <property type="match status" value="6"/>
</dbReference>
<keyword evidence="6 10" id="KW-0547">Nucleotide-binding</keyword>
<dbReference type="GO" id="GO:0000055">
    <property type="term" value="P:ribosomal large subunit export from nucleus"/>
    <property type="evidence" value="ECO:0007669"/>
    <property type="project" value="TreeGrafter"/>
</dbReference>
<dbReference type="SUPFAM" id="SSF52540">
    <property type="entry name" value="P-loop containing nucleoside triphosphate hydrolases"/>
    <property type="match status" value="6"/>
</dbReference>
<feature type="compositionally biased region" description="Basic and acidic residues" evidence="12">
    <location>
        <begin position="4178"/>
        <end position="4198"/>
    </location>
</feature>
<dbReference type="InterPro" id="IPR036465">
    <property type="entry name" value="vWFA_dom_sf"/>
</dbReference>
<evidence type="ECO:0000256" key="12">
    <source>
        <dbReference type="SAM" id="MobiDB-lite"/>
    </source>
</evidence>
<keyword evidence="5" id="KW-0597">Phosphoprotein</keyword>
<evidence type="ECO:0000313" key="14">
    <source>
        <dbReference type="EMBL" id="CDO57086.1"/>
    </source>
</evidence>
<dbReference type="InterPro" id="IPR011704">
    <property type="entry name" value="ATPase_dyneun-rel_AAA"/>
</dbReference>
<feature type="compositionally biased region" description="Basic and acidic residues" evidence="12">
    <location>
        <begin position="4309"/>
        <end position="4323"/>
    </location>
</feature>
<keyword evidence="15" id="KW-1185">Reference proteome</keyword>
<feature type="compositionally biased region" description="Polar residues" evidence="12">
    <location>
        <begin position="4588"/>
        <end position="4598"/>
    </location>
</feature>
<dbReference type="FunFam" id="3.40.50.300:FF:000712">
    <property type="entry name" value="Midasin"/>
    <property type="match status" value="1"/>
</dbReference>
<accession>A0A0J9XJA7</accession>
<evidence type="ECO:0000256" key="1">
    <source>
        <dbReference type="ARBA" id="ARBA00004604"/>
    </source>
</evidence>
<evidence type="ECO:0000256" key="2">
    <source>
        <dbReference type="ARBA" id="ARBA00004642"/>
    </source>
</evidence>
<dbReference type="FunFam" id="3.40.50.300:FF:001053">
    <property type="entry name" value="Midasin"/>
    <property type="match status" value="1"/>
</dbReference>
<feature type="compositionally biased region" description="Basic and acidic residues" evidence="12">
    <location>
        <begin position="4106"/>
        <end position="4121"/>
    </location>
</feature>
<comment type="function">
    <text evidence="10">Nuclear chaperone required for maturation and nuclear export of pre-60S ribosome subunits.</text>
</comment>
<dbReference type="CDD" id="cd01460">
    <property type="entry name" value="vWA_midasin"/>
    <property type="match status" value="1"/>
</dbReference>
<dbReference type="FunFam" id="3.40.50.300:FF:000142">
    <property type="entry name" value="Midasin"/>
    <property type="match status" value="1"/>
</dbReference>
<sequence length="4940" mass="555722">MDAPIAFDTEKAHLVFTQLSEKFGFTIPSAFEKLSDDLSNYSDQVFLLASFALEETTTVSTLSAYKPLFTDIAGRWVSDPNVEANFQSLFNHPSPPTPGFYALIALGRIISVFPDISPLAVHFLNSTNIIKFFMSNTEQFGDRGTHEVLLALTRFVSFNYDSYSPFVSPIFLETLLNHPWPSVKYLAIRLLSIYLKSSDKVQKQMIDSHIQNTASIAGPYEGVNDADYFFLPLLEAKRISSSLDIVNQYSNFTLTSKFALKSSYLSPVVTNLAGVIIPRLISTTESSSDFVPTPGAVNSLQQLAQSLRSSKPILLTGQGGSGKTFYIDQAAKHIGHHDDMVRIHLGDQSDAKILVGTYSTGNDLGSFEWRPGILTVAVREGRWVLIEDIDKAPTEILSVLLPLLEKRELLIPSRGETIKAAPGFQLFSTIRTTHSKHGAAIIPDIIGKRLWSHVHVENPSFDELKQIIRERFTLLSNHAENFVNTYSTASRIYSEPKFMSLNKSSQNRQITSRDLIKWASRVNNMLVQRGVTSGNQPLDNVIYDYIFAEAVDCFTGSLPTFAARKYLVEAIGECLNVPSHQVSLFLQKHIPSFAETNDHVIVGRAQVSKNAVVSKSKSRQAAAQKAKFANTNHSLRLLEQIGVSVSMKEPTLLVGETGTGKTTIVQYLASLLNKDITVINVSQQTESGDLLGGYKPIDTKMIALPLKEEFDTIFESTFSAKKNEKFSAMLAKCFSKGKWTHTVKLWREAIKMANSALNISDEQEQAPKKRRKTNHTLLIAQWKEFEQKLNNFEIQAKQTEKSFFFSFVEGSLVQAVRRGDWVLLDEINLASPDTLESIADLLVEDPSITLSEKGDADSIKAHLDFRLFACMNPATDIGKRDLPAGLRSRFTELYVQSPDSDIADLLSIIDKYIGKLTIGDEWVGNDVAQLYLEAKDLSENNKIVDGANQKPHFSIRTLSRTLYYVTTITPIYGLRRSLYEGFCMSFLTLLDKKSEAILHPIIEKHTLGRLKNPKSVLSRVPPQPQDHHDYIQFQHYWLRTGPLESQEQPDYIITPYVQKNLLNLIRASAGGKFPILIQGPTSSGKTSMINFLAKKTGHKFVRINNHEHTDLQEYLGSYVSDSQGRLTFQEGVLVEAVRNGYWIVLDELNLAPTDVLEALNRLLDDNRELFIPETQEIVRPHPDFMLFATQNPPGLYGGRKVLSRAFRNRFLELHFDDIPEDELETILRDRCKIAPSYSKKIVEVYRQLSVQRQSTRVFEQKNSFATLRDLFRWAGREAVGYEQLAANGYMLLGERVRKKEERVLVKEVIEKVMKVNLDVDNLYASLQPTEVISGAKSVVWTKGMKKLAVLVSEAVKYKEPILLVGETGCGKTTICQVLADAMGKPLHIVNAHQNTETGDIIGAQRPVRNRSENLQKLKEHLQKVLNSTEDDLEELLAVYNATDKESLDSGEVQEISNLQTRLKVLFEWCDGSLIQALKQGDFFLLDEISLADDSVLERLNSVLEPERTLLLAEKGSMDSLVTAAPDFQFFATMNPGGDYGKKELSPALRNRFTEIWVPSMEDMDDVEQIVSSKLPEDLKPYARTMVNFAEWFGKQYGAGDATSGVISLRDILAWINFITTTYEEVGIELSILHGACMVFIDSVGTNASAVLAETPELLKKKKEAAVKQLSKLLKKDLLAAYRERHEVVVSADKLSVGPFSIQRTTDDSDVSFNLQAPTTAANALRVMRGMQVKKPILLEGSPGVGKTSLITAIAKVSGNPLTRINLSEQTDLIDLFGSDSPAEGGGADQFVWRDAPFLRAMQQGEWVLLDEMNLASQSVLEGLNACLDHRGETYIPELDRTFKCHPNFTVFAAQNPQYQGGGRKGLPKSFVNRFTVVYVDVLSTDDLQMISQYLFPNISQDIIKKLIHFVLELDTEVAVKRSFGHLGSPFEFNLRDTMRWLGLLHESSFLDAGYGPDEFLNILVKDRFRTPNDRAMVEKLYAKHFGPVRETSTFKQLGRFFIQAGHSVIERNSFVEPIYTNLQSLQCNTPALETAISCLTHSWPLIIVGPSNSGKTSLVRFLAQTVGAELHEFAMNGDIDSMDLLGGFDQVDYNQKVSVIFDEIKEFCIEASCKHFIDASSSSNSSALELLNIINSIEINIDSLKALCGRLEATESNVLAGHRKNLEEIIMKMGDTNKAKFEWFDGTLLKAVENGHWLVLDNANLCNPSVLDRLNSLLEPNGCLIVNECSSSNGEPRMVKPHDNFRLFLTMDPKYGELSRAMRNRGVEIFLEDLNTRATPFDRKLLSYTNSVEDETDIVRTSVSEFVPSKDAIMHFFSLVEDSNIASESLNDQFVVNSQFNFFPQSLVPYADRWCSNIKKFGSYSQQEKQKVIALVEFLNTINSSQIHAAVRELGESAVAKYGLSSFLVETSTFNPIVNSFFSYHMSSTSNGLTTGDIAMLLLTVPFLYSTSQALERARQNVMSLKPTALSYLDRAAAPHVKKPLKNAARVDVYKIIESILDFSNSVLKQIFEINVSKISFDITSLIKLQQIATDLIALTAASSTDESQLHIYREFFEEWYSENQSNEIYASVFEKLHAAISEFGSQLVLTSGVSMQAIWQKWKPQCPVSKIAWDRYERITTIAQKFDEISTKLFVESLDTVLSLRSMIVQTISDATSHTASNDELDLAISSLESGIDQLQQATLSFTTERRHFFKDGFRMLSQILEVSSSQSVGNRQEIVNELSALAYYSEGSTLHMTKYHNQDIFVPYHPSLDSLWALKSNDYFSYVDDLLNNKLAYKLLCYTSEMKEVESQDHSQAMTDLQILCEKTLTNSSYFTFDKLRIVNDMLFGRILQVISLHGVDVQDIPSKVDSLTSDDIEKICVRVAEVTNEFLADIFTNNFLPALKLLMSSSSDPNSMGKAWLIVFLGMILLYIPNLPFDPAIRQHVEYDRTRGLTKQYEDMKMSWECIKDVFVGCPNIDLDKVWESRLPELQNIVVPSVYRPEISQIGFIHEEWVNLISSSIGKEVILPFIESDVLSAQQLEQIGTIQRNTAQFIGRSESNNQYYSDITSILHGIIYGLKFGLDLITLPALNNEVAPYFLINPVNLSQTQQLYSSFTSYKESIKFLPSQSSEKVLLTLLSAVDMIGKTEGKTSPELDEIVSFAYQTFYYKWSLNRIRIENEAASKTTIFNDTTEEDAEKDFIRMFPDYEEVVEIDHNGIKQDEDYSQLMDLYLQSFGDSSSVSLQEVCAVGTESLQLVSKNDPSNFITQNVSSILPSIVLSMSATLTGQKLGNDDVFDFYHQAKPDETARVTKLAIRLKVQISKFLEMWPEHATLQSIQSACEDILSFPMSTPVARYLQKVEQLYTYVDEWEKFTSRDYTIKPIFNEMTELIVSWRRLELSTWPKLFEVEELAIKKEIGKWWFYLFENLIENPSRVGESTDETTYPTLVQTLNIFISQSTYGQFSTRVRLLRAFAKHTSSLATAIPAMATVSECICNVVNYYSQYSTQISNHIATGKKSLQKEINEVILLASWKDTNISALRESAKKSHGKLYKVLRKYRALISESVEPTINIGMEQLTDTTTSASTTLASTPGYKSISQYLDGLKTLDVWKQRPTRLTNVDGTAKLLHSHLISIKEETLPSIETFAHDIVQEMDRLRKETPAVLNESNKSTVSSLKNEKSKLLSNTLKELRRGGLKTNVRADIKAQQLLVSGIMATVPSLTDKSVGYGDKYFYRILDLLPKLRVSVTECESDAPITDLTRGLAMSENLLAVIINHRKSLNTLLNENFKVKSLLDVVNSFTGLFDINDKIKVVTEFNDVISHTNATVAWIPKLMRFAIDSCYQSSSLGKIQYTNETILFSETEARFKDLAIRLGKYSNINSIEVMPQSLNDLLLSVRSELETLVSSLAKWQTKYSKIAFIGEMITSWINDRLDFSLSLTQTPSTTKYSLTDLDKILCNICDSVLVLVQKSREIMQENISQESDNWLQLSQSRLINYCRTLRQQQFSDKIQKAIQITKYIASSSNEADFQKSLSLLGAAIPFMHEYYELCSIVESRMLHNFTTTNKGAFILMRSLQTLAQNGFCSPQEEQSNEEDSGATKDGTGLGDGSGAQNNSNDVEDDEDLSEHAQKDNEDQNKDEKNDDEDDNAVDIEGDMGAGDLEDASDQDKSDEEDDDEDDENELDEEVGDVDDLDPNAVDEKMWDEKGDDKDKEKKSDQVPEGANDDDMEANEDENEAKNDNEPKQSEDGNNENEQDEDAEEEEDVAEQEDNVNQQEKEDLEPEVPETETLELPEDMNLDGEDDEDDKGDDKDQDDVDMPDVEDENFEGGDDKEGYDEVNKQDGMDAESEAEKEGDEEEEDQEVDPDAMDLDDNPADDDIDAEKEEGQGDENEQPQEEDGQPKPEEGEEAEVSKDTENDMKFDTEGLHGPDQADEEDAADADENAVTQEQSTNQGEGSEQSAEQEQENMETSGGQSSAKPEEDQEKTEEKESDDQARKDVEKSMKQLGDALKEFHKRKQEIKEASEKDDSADQGANERPDEFEHIDSENSSAQDTQALGAASQDQIQKIDDSKAIEDDEEVQNHEEPEANEVDEVDMLETGETEPPAGQESSDLPQTAGSVVGERKKDEEIGESLAGEAMDLDEEDVDVDLDSDVDFEVAESGFEPARSLEDARELWRENESITQESAMALCEQLRLILEPTQATKLRGDFKTGKRLNMKRIIPYIASQFKKDKIWMRRTKPSKRQYQVMIAVDDSKSMSESQSVKLAFQSIALISKALTQLEAGQLSIARFGETTQLVHPFEKPFSSESGAHALQWFGFEQERTDVKALVEKSIRLFEEAGVGSAASHNAAELWRLEIIISDGVCEDHDTLRRLVRRAREERIMMVFVIVDGLNNQESILDLNEVSYQTDESGNMNLKIDRYLDHFPFDFYVIVKDVRELPNVLSLVLRQFFAEVAETSG</sequence>
<dbReference type="PIRSF" id="PIRSF010340">
    <property type="entry name" value="Midasin"/>
    <property type="match status" value="1"/>
</dbReference>
<evidence type="ECO:0000259" key="13">
    <source>
        <dbReference type="PROSITE" id="PS50234"/>
    </source>
</evidence>
<evidence type="ECO:0000256" key="9">
    <source>
        <dbReference type="ARBA" id="ARBA00023242"/>
    </source>
</evidence>
<dbReference type="InterPro" id="IPR040848">
    <property type="entry name" value="AAA_lid_7"/>
</dbReference>
<dbReference type="FunFam" id="3.40.50.300:FF:001368">
    <property type="entry name" value="Midasin"/>
    <property type="match status" value="1"/>
</dbReference>
<dbReference type="GO" id="GO:0000027">
    <property type="term" value="P:ribosomal large subunit assembly"/>
    <property type="evidence" value="ECO:0007669"/>
    <property type="project" value="InterPro"/>
</dbReference>
<dbReference type="InterPro" id="IPR016024">
    <property type="entry name" value="ARM-type_fold"/>
</dbReference>
<dbReference type="InterPro" id="IPR002035">
    <property type="entry name" value="VWF_A"/>
</dbReference>
<feature type="region of interest" description="Disordered" evidence="12">
    <location>
        <begin position="4065"/>
        <end position="4623"/>
    </location>
</feature>
<feature type="compositionally biased region" description="Acidic residues" evidence="12">
    <location>
        <begin position="4567"/>
        <end position="4581"/>
    </location>
</feature>